<evidence type="ECO:0000256" key="1">
    <source>
        <dbReference type="ARBA" id="ARBA00010394"/>
    </source>
</evidence>
<dbReference type="InterPro" id="IPR011989">
    <property type="entry name" value="ARM-like"/>
</dbReference>
<dbReference type="Proteomes" id="UP000266196">
    <property type="component" value="Unassembled WGS sequence"/>
</dbReference>
<feature type="repeat" description="ARM" evidence="4">
    <location>
        <begin position="168"/>
        <end position="210"/>
    </location>
</feature>
<dbReference type="Pfam" id="PF00514">
    <property type="entry name" value="Arm"/>
    <property type="match status" value="4"/>
</dbReference>
<name>A0A397G0V1_APHAT</name>
<gene>
    <name evidence="6" type="ORF">DYB31_008858</name>
    <name evidence="5" type="ORF">DYB36_001483</name>
</gene>
<dbReference type="AlphaFoldDB" id="A0A397G0V1"/>
<evidence type="ECO:0000256" key="3">
    <source>
        <dbReference type="ARBA" id="ARBA00022927"/>
    </source>
</evidence>
<keyword evidence="3" id="KW-0653">Protein transport</keyword>
<dbReference type="Gene3D" id="1.25.10.10">
    <property type="entry name" value="Leucine-rich Repeat Variant"/>
    <property type="match status" value="1"/>
</dbReference>
<dbReference type="InterPro" id="IPR016024">
    <property type="entry name" value="ARM-type_fold"/>
</dbReference>
<accession>A0A397G0V1</accession>
<dbReference type="PROSITE" id="PS50176">
    <property type="entry name" value="ARM_REPEAT"/>
    <property type="match status" value="1"/>
</dbReference>
<evidence type="ECO:0000313" key="6">
    <source>
        <dbReference type="EMBL" id="RHZ41730.1"/>
    </source>
</evidence>
<evidence type="ECO:0008006" key="9">
    <source>
        <dbReference type="Google" id="ProtNLM"/>
    </source>
</evidence>
<evidence type="ECO:0000256" key="4">
    <source>
        <dbReference type="PROSITE-ProRule" id="PRU00259"/>
    </source>
</evidence>
<evidence type="ECO:0000313" key="5">
    <source>
        <dbReference type="EMBL" id="RHY11053.1"/>
    </source>
</evidence>
<organism evidence="6 8">
    <name type="scientific">Aphanomyces astaci</name>
    <name type="common">Crayfish plague agent</name>
    <dbReference type="NCBI Taxonomy" id="112090"/>
    <lineage>
        <taxon>Eukaryota</taxon>
        <taxon>Sar</taxon>
        <taxon>Stramenopiles</taxon>
        <taxon>Oomycota</taxon>
        <taxon>Saprolegniomycetes</taxon>
        <taxon>Saprolegniales</taxon>
        <taxon>Verrucalvaceae</taxon>
        <taxon>Aphanomyces</taxon>
    </lineage>
</organism>
<comment type="similarity">
    <text evidence="1">Belongs to the importin alpha family.</text>
</comment>
<dbReference type="SMART" id="SM00185">
    <property type="entry name" value="ARM"/>
    <property type="match status" value="6"/>
</dbReference>
<evidence type="ECO:0000256" key="2">
    <source>
        <dbReference type="ARBA" id="ARBA00022448"/>
    </source>
</evidence>
<protein>
    <recommendedName>
        <fullName evidence="9">Importin subunit alpha</fullName>
    </recommendedName>
</protein>
<proteinExistence type="inferred from homology"/>
<keyword evidence="2" id="KW-0813">Transport</keyword>
<dbReference type="VEuPathDB" id="FungiDB:H257_15555"/>
<sequence length="342" mass="37455">MQHSDCHMNFEELWLDSILPPCQALITREVAALLTALLAHDHLRRHQFEAAWGLTNMASGTSDQTRLGTDSPVLRDFVLEASGMLPLLHQIHSDEVSTSMLKNATWVLSNFCRGTPRPRFELVRPALSTLSHLLSSNDPNVVADACWALSYFSDGPTNSIQNVLDTTGIVPRLIRLLAHKDKDVVYPVVRTLGNMMTAGTDVPAVRENIGEGECWTVRTLSAGSMPHIQAIVDAHIVPPMVELLTTGQFNMQKEAAWVILHATSCGSRVQTQYIVEQGCLRPPFKLVGSTDAMVVMACLEAVDNILRVGTEEACENSMALLVKSLDGVTKLQQLQAHNNTGA</sequence>
<dbReference type="EMBL" id="QUTE01000374">
    <property type="protein sequence ID" value="RHZ41730.1"/>
    <property type="molecule type" value="Genomic_DNA"/>
</dbReference>
<dbReference type="PANTHER" id="PTHR23316">
    <property type="entry name" value="IMPORTIN ALPHA"/>
    <property type="match status" value="1"/>
</dbReference>
<dbReference type="Proteomes" id="UP000265427">
    <property type="component" value="Unassembled WGS sequence"/>
</dbReference>
<evidence type="ECO:0000313" key="8">
    <source>
        <dbReference type="Proteomes" id="UP000266196"/>
    </source>
</evidence>
<reference evidence="7 8" key="1">
    <citation type="submission" date="2018-08" db="EMBL/GenBank/DDBJ databases">
        <title>Aphanomyces genome sequencing and annotation.</title>
        <authorList>
            <person name="Minardi D."/>
            <person name="Oidtmann B."/>
            <person name="Van Der Giezen M."/>
            <person name="Studholme D.J."/>
        </authorList>
    </citation>
    <scope>NUCLEOTIDE SEQUENCE [LARGE SCALE GENOMIC DNA]</scope>
    <source>
        <strain evidence="6 8">197901</strain>
        <strain evidence="5 7">Kv</strain>
    </source>
</reference>
<dbReference type="SUPFAM" id="SSF48371">
    <property type="entry name" value="ARM repeat"/>
    <property type="match status" value="1"/>
</dbReference>
<dbReference type="InterPro" id="IPR000225">
    <property type="entry name" value="Armadillo"/>
</dbReference>
<evidence type="ECO:0000313" key="7">
    <source>
        <dbReference type="Proteomes" id="UP000265427"/>
    </source>
</evidence>
<dbReference type="GO" id="GO:0015031">
    <property type="term" value="P:protein transport"/>
    <property type="evidence" value="ECO:0007669"/>
    <property type="project" value="UniProtKB-KW"/>
</dbReference>
<comment type="caution">
    <text evidence="6">The sequence shown here is derived from an EMBL/GenBank/DDBJ whole genome shotgun (WGS) entry which is preliminary data.</text>
</comment>
<dbReference type="EMBL" id="QUSZ01005146">
    <property type="protein sequence ID" value="RHY11053.1"/>
    <property type="molecule type" value="Genomic_DNA"/>
</dbReference>